<feature type="compositionally biased region" description="Basic and acidic residues" evidence="1">
    <location>
        <begin position="163"/>
        <end position="175"/>
    </location>
</feature>
<dbReference type="EMBL" id="JBANMG010000001">
    <property type="protein sequence ID" value="KAK6957827.1"/>
    <property type="molecule type" value="Genomic_DNA"/>
</dbReference>
<evidence type="ECO:0000313" key="2">
    <source>
        <dbReference type="EMBL" id="KAK6957827.1"/>
    </source>
</evidence>
<protein>
    <submittedName>
        <fullName evidence="2">Uncharacterized protein</fullName>
    </submittedName>
</protein>
<organism evidence="2 3">
    <name type="scientific">Daldinia eschscholtzii</name>
    <dbReference type="NCBI Taxonomy" id="292717"/>
    <lineage>
        <taxon>Eukaryota</taxon>
        <taxon>Fungi</taxon>
        <taxon>Dikarya</taxon>
        <taxon>Ascomycota</taxon>
        <taxon>Pezizomycotina</taxon>
        <taxon>Sordariomycetes</taxon>
        <taxon>Xylariomycetidae</taxon>
        <taxon>Xylariales</taxon>
        <taxon>Hypoxylaceae</taxon>
        <taxon>Daldinia</taxon>
    </lineage>
</organism>
<gene>
    <name evidence="2" type="ORF">Daesc_000616</name>
</gene>
<name>A0AAX6MZK0_9PEZI</name>
<evidence type="ECO:0000256" key="1">
    <source>
        <dbReference type="SAM" id="MobiDB-lite"/>
    </source>
</evidence>
<comment type="caution">
    <text evidence="2">The sequence shown here is derived from an EMBL/GenBank/DDBJ whole genome shotgun (WGS) entry which is preliminary data.</text>
</comment>
<reference evidence="2 3" key="1">
    <citation type="journal article" date="2024" name="Front Chem Biol">
        <title>Unveiling the potential of Daldinia eschscholtzii MFLUCC 19-0629 through bioactivity and bioinformatics studies for enhanced sustainable agriculture production.</title>
        <authorList>
            <person name="Brooks S."/>
            <person name="Weaver J.A."/>
            <person name="Klomchit A."/>
            <person name="Alharthi S.A."/>
            <person name="Onlamun T."/>
            <person name="Nurani R."/>
            <person name="Vong T.K."/>
            <person name="Alberti F."/>
            <person name="Greco C."/>
        </authorList>
    </citation>
    <scope>NUCLEOTIDE SEQUENCE [LARGE SCALE GENOMIC DNA]</scope>
    <source>
        <strain evidence="2">MFLUCC 19-0629</strain>
    </source>
</reference>
<accession>A0AAX6MZK0</accession>
<feature type="compositionally biased region" description="Basic and acidic residues" evidence="1">
    <location>
        <begin position="182"/>
        <end position="195"/>
    </location>
</feature>
<dbReference type="Proteomes" id="UP001369815">
    <property type="component" value="Unassembled WGS sequence"/>
</dbReference>
<proteinExistence type="predicted"/>
<feature type="region of interest" description="Disordered" evidence="1">
    <location>
        <begin position="155"/>
        <end position="274"/>
    </location>
</feature>
<dbReference type="AlphaFoldDB" id="A0AAX6MZK0"/>
<evidence type="ECO:0000313" key="3">
    <source>
        <dbReference type="Proteomes" id="UP001369815"/>
    </source>
</evidence>
<feature type="compositionally biased region" description="Basic and acidic residues" evidence="1">
    <location>
        <begin position="221"/>
        <end position="236"/>
    </location>
</feature>
<sequence>MCVGTKTMMSCGHALTNYTQYCEEGRSRPCPEPKLSAPRAYIDDSCADCDPIYRSNQVRREHRDRHAELLDQVYAYKRAGHVEKVQQLLSRAKALQIEANIVMGEARYLCPSSANVQFPGGGHEAIMPRGTCKWVNGKCVWEEEVPYSVPVNKHIKRAPSKKKHEEQEEKPRDLGPPRLRSTKKEYRDPFQKDAELQQTQEQPRILGPPRLRSTKTGYVDPFKEESERQEEQDQQPKVRQPPRLQTNKEYTGPRGDNVVVSSGEDDELQISPVQPRLRRSKRYINGLNHAGSVSQGSEKSLDSDKWSIVSGSTSQYLPLAAEGEEEEGEAEEEYDDDDDVWLRIADECVR</sequence>
<keyword evidence="3" id="KW-1185">Reference proteome</keyword>